<keyword evidence="1" id="KW-0812">Transmembrane</keyword>
<name>A0A2M7E955_9BACT</name>
<keyword evidence="1" id="KW-0472">Membrane</keyword>
<keyword evidence="1" id="KW-1133">Transmembrane helix</keyword>
<reference evidence="3" key="1">
    <citation type="submission" date="2017-09" db="EMBL/GenBank/DDBJ databases">
        <title>Depth-based differentiation of microbial function through sediment-hosted aquifers and enrichment of novel symbionts in the deep terrestrial subsurface.</title>
        <authorList>
            <person name="Probst A.J."/>
            <person name="Ladd B."/>
            <person name="Jarett J.K."/>
            <person name="Geller-Mcgrath D.E."/>
            <person name="Sieber C.M.K."/>
            <person name="Emerson J.B."/>
            <person name="Anantharaman K."/>
            <person name="Thomas B.C."/>
            <person name="Malmstrom R."/>
            <person name="Stieglmeier M."/>
            <person name="Klingl A."/>
            <person name="Woyke T."/>
            <person name="Ryan C.M."/>
            <person name="Banfield J.F."/>
        </authorList>
    </citation>
    <scope>NUCLEOTIDE SEQUENCE [LARGE SCALE GENOMIC DNA]</scope>
</reference>
<feature type="non-terminal residue" evidence="2">
    <location>
        <position position="190"/>
    </location>
</feature>
<protein>
    <submittedName>
        <fullName evidence="2">Uncharacterized protein</fullName>
    </submittedName>
</protein>
<dbReference type="Proteomes" id="UP000228886">
    <property type="component" value="Unassembled WGS sequence"/>
</dbReference>
<organism evidence="2 3">
    <name type="scientific">bacterium (Candidatus Ratteibacteria) CG01_land_8_20_14_3_00_40_19</name>
    <dbReference type="NCBI Taxonomy" id="2014290"/>
    <lineage>
        <taxon>Bacteria</taxon>
        <taxon>Candidatus Ratteibacteria</taxon>
    </lineage>
</organism>
<proteinExistence type="predicted"/>
<evidence type="ECO:0000313" key="3">
    <source>
        <dbReference type="Proteomes" id="UP000228886"/>
    </source>
</evidence>
<feature type="transmembrane region" description="Helical" evidence="1">
    <location>
        <begin position="44"/>
        <end position="68"/>
    </location>
</feature>
<sequence>MFHNPTRLNLDSFGKPTSQEKETFSPTFLMERDGMKVVHKIQKIGFIFPVKGLFALLGILFLAEAIFFSSTFRSPQKVIADTTKEQEETAIAIYDEYTEKEITPVIVPSSWQKERDPFSSYSFKESARRAELASKKKSFQYSSILKEGDSSNLIASILATPGELPELNLEDVKIEGKPETKEHETACPFS</sequence>
<evidence type="ECO:0000313" key="2">
    <source>
        <dbReference type="EMBL" id="PIV64249.1"/>
    </source>
</evidence>
<dbReference type="EMBL" id="PETL01000152">
    <property type="protein sequence ID" value="PIV64249.1"/>
    <property type="molecule type" value="Genomic_DNA"/>
</dbReference>
<comment type="caution">
    <text evidence="2">The sequence shown here is derived from an EMBL/GenBank/DDBJ whole genome shotgun (WGS) entry which is preliminary data.</text>
</comment>
<dbReference type="AlphaFoldDB" id="A0A2M7E955"/>
<gene>
    <name evidence="2" type="ORF">COS11_03145</name>
</gene>
<evidence type="ECO:0000256" key="1">
    <source>
        <dbReference type="SAM" id="Phobius"/>
    </source>
</evidence>
<accession>A0A2M7E955</accession>